<organism evidence="6">
    <name type="scientific">marine metagenome</name>
    <dbReference type="NCBI Taxonomy" id="408172"/>
    <lineage>
        <taxon>unclassified sequences</taxon>
        <taxon>metagenomes</taxon>
        <taxon>ecological metagenomes</taxon>
    </lineage>
</organism>
<evidence type="ECO:0000256" key="1">
    <source>
        <dbReference type="ARBA" id="ARBA00022857"/>
    </source>
</evidence>
<evidence type="ECO:0000313" key="6">
    <source>
        <dbReference type="EMBL" id="SUZ61617.1"/>
    </source>
</evidence>
<keyword evidence="2" id="KW-0560">Oxidoreductase</keyword>
<gene>
    <name evidence="6" type="ORF">METZ01_LOCUS14471</name>
</gene>
<keyword evidence="1" id="KW-0521">NADP</keyword>
<dbReference type="InterPro" id="IPR006140">
    <property type="entry name" value="D-isomer_DH_NAD-bd"/>
</dbReference>
<dbReference type="EMBL" id="UINC01000816">
    <property type="protein sequence ID" value="SUZ61617.1"/>
    <property type="molecule type" value="Genomic_DNA"/>
</dbReference>
<dbReference type="Pfam" id="PF00389">
    <property type="entry name" value="2-Hacid_dh"/>
    <property type="match status" value="1"/>
</dbReference>
<name>A0A381P5B8_9ZZZZ</name>
<dbReference type="AlphaFoldDB" id="A0A381P5B8"/>
<dbReference type="Gene3D" id="3.40.50.720">
    <property type="entry name" value="NAD(P)-binding Rossmann-like Domain"/>
    <property type="match status" value="2"/>
</dbReference>
<reference evidence="6" key="1">
    <citation type="submission" date="2018-05" db="EMBL/GenBank/DDBJ databases">
        <authorList>
            <person name="Lanie J.A."/>
            <person name="Ng W.-L."/>
            <person name="Kazmierczak K.M."/>
            <person name="Andrzejewski T.M."/>
            <person name="Davidsen T.M."/>
            <person name="Wayne K.J."/>
            <person name="Tettelin H."/>
            <person name="Glass J.I."/>
            <person name="Rusch D."/>
            <person name="Podicherti R."/>
            <person name="Tsui H.-C.T."/>
            <person name="Winkler M.E."/>
        </authorList>
    </citation>
    <scope>NUCLEOTIDE SEQUENCE</scope>
</reference>
<evidence type="ECO:0000259" key="4">
    <source>
        <dbReference type="Pfam" id="PF00389"/>
    </source>
</evidence>
<sequence>GIKVTNTPGVLNDAVADIAIALILTTMRNIINAEKFVRNSSWEKGPFPPSRSLAGKTLGIVGLGRIGDAIVHRALPFKMKIAYHNRSTKNLPYTYYPSILELADNSDILLCVLPGGEGTRQIIDGQVLQALGPEGIFINVGRGTSVDEKALMAALADGSIAGAGLDVLANEPHVPEPLRKMDNVVLLPHIGSATFETRAEMGDLLINNLEAYFSSKPLLSEVEQ</sequence>
<accession>A0A381P5B8</accession>
<protein>
    <recommendedName>
        <fullName evidence="7">D-isomer specific 2-hydroxyacid dehydrogenase NAD-binding domain-containing protein</fullName>
    </recommendedName>
</protein>
<evidence type="ECO:0000259" key="5">
    <source>
        <dbReference type="Pfam" id="PF02826"/>
    </source>
</evidence>
<evidence type="ECO:0000256" key="2">
    <source>
        <dbReference type="ARBA" id="ARBA00023002"/>
    </source>
</evidence>
<dbReference type="GO" id="GO:0030267">
    <property type="term" value="F:glyoxylate reductase (NADPH) activity"/>
    <property type="evidence" value="ECO:0007669"/>
    <property type="project" value="TreeGrafter"/>
</dbReference>
<evidence type="ECO:0000256" key="3">
    <source>
        <dbReference type="ARBA" id="ARBA00023027"/>
    </source>
</evidence>
<dbReference type="FunFam" id="3.40.50.720:FF:000213">
    <property type="entry name" value="Putative 2-hydroxyacid dehydrogenase"/>
    <property type="match status" value="1"/>
</dbReference>
<dbReference type="Pfam" id="PF02826">
    <property type="entry name" value="2-Hacid_dh_C"/>
    <property type="match status" value="1"/>
</dbReference>
<dbReference type="GO" id="GO:0016618">
    <property type="term" value="F:hydroxypyruvate reductase [NAD(P)H] activity"/>
    <property type="evidence" value="ECO:0007669"/>
    <property type="project" value="TreeGrafter"/>
</dbReference>
<feature type="non-terminal residue" evidence="6">
    <location>
        <position position="1"/>
    </location>
</feature>
<feature type="domain" description="D-isomer specific 2-hydroxyacid dehydrogenase NAD-binding" evidence="5">
    <location>
        <begin position="20"/>
        <end position="191"/>
    </location>
</feature>
<dbReference type="InterPro" id="IPR006139">
    <property type="entry name" value="D-isomer_2_OHA_DH_cat_dom"/>
</dbReference>
<evidence type="ECO:0008006" key="7">
    <source>
        <dbReference type="Google" id="ProtNLM"/>
    </source>
</evidence>
<dbReference type="InterPro" id="IPR036291">
    <property type="entry name" value="NAD(P)-bd_dom_sf"/>
</dbReference>
<dbReference type="GO" id="GO:0005829">
    <property type="term" value="C:cytosol"/>
    <property type="evidence" value="ECO:0007669"/>
    <property type="project" value="TreeGrafter"/>
</dbReference>
<dbReference type="PANTHER" id="PTHR10996">
    <property type="entry name" value="2-HYDROXYACID DEHYDROGENASE-RELATED"/>
    <property type="match status" value="1"/>
</dbReference>
<dbReference type="PANTHER" id="PTHR10996:SF178">
    <property type="entry name" value="2-HYDROXYACID DEHYDROGENASE YGL185C-RELATED"/>
    <property type="match status" value="1"/>
</dbReference>
<feature type="domain" description="D-isomer specific 2-hydroxyacid dehydrogenase catalytic" evidence="4">
    <location>
        <begin position="1"/>
        <end position="222"/>
    </location>
</feature>
<proteinExistence type="predicted"/>
<keyword evidence="3" id="KW-0520">NAD</keyword>
<dbReference type="InterPro" id="IPR050223">
    <property type="entry name" value="D-isomer_2-hydroxyacid_DH"/>
</dbReference>
<dbReference type="CDD" id="cd12156">
    <property type="entry name" value="HPPR"/>
    <property type="match status" value="1"/>
</dbReference>
<dbReference type="GO" id="GO:0051287">
    <property type="term" value="F:NAD binding"/>
    <property type="evidence" value="ECO:0007669"/>
    <property type="project" value="InterPro"/>
</dbReference>
<dbReference type="SUPFAM" id="SSF51735">
    <property type="entry name" value="NAD(P)-binding Rossmann-fold domains"/>
    <property type="match status" value="1"/>
</dbReference>